<organism evidence="2 3">
    <name type="scientific">Enterobacter roggenkampii</name>
    <dbReference type="NCBI Taxonomy" id="1812935"/>
    <lineage>
        <taxon>Bacteria</taxon>
        <taxon>Pseudomonadati</taxon>
        <taxon>Pseudomonadota</taxon>
        <taxon>Gammaproteobacteria</taxon>
        <taxon>Enterobacterales</taxon>
        <taxon>Enterobacteriaceae</taxon>
        <taxon>Enterobacter</taxon>
        <taxon>Enterobacter cloacae complex</taxon>
    </lineage>
</organism>
<gene>
    <name evidence="2" type="ORF">J0A64_09370</name>
</gene>
<protein>
    <submittedName>
        <fullName evidence="2">Uncharacterized protein</fullName>
    </submittedName>
</protein>
<proteinExistence type="predicted"/>
<sequence length="138" mass="15604">MSSIDMDIVSKRLNKSLDIVFLRHPIRTAFGFIVGYLIYMCVYTARGFIGANWFEIDVVHYIGCFILGVVLMHINTIIDAYNGTALDERLSTLLKAVESRADISKEQKRMMVISILNQEIKSLTAQDLDAAEKEIADK</sequence>
<evidence type="ECO:0000313" key="2">
    <source>
        <dbReference type="EMBL" id="MBU3766809.1"/>
    </source>
</evidence>
<name>A0ABD4R521_9ENTR</name>
<comment type="caution">
    <text evidence="2">The sequence shown here is derived from an EMBL/GenBank/DDBJ whole genome shotgun (WGS) entry which is preliminary data.</text>
</comment>
<evidence type="ECO:0000313" key="3">
    <source>
        <dbReference type="Proteomes" id="UP000813349"/>
    </source>
</evidence>
<keyword evidence="1" id="KW-0472">Membrane</keyword>
<feature type="transmembrane region" description="Helical" evidence="1">
    <location>
        <begin position="20"/>
        <end position="39"/>
    </location>
</feature>
<keyword evidence="1" id="KW-0812">Transmembrane</keyword>
<reference evidence="2 3" key="1">
    <citation type="journal article" date="2021" name="Clin. Infect. Dis.">
        <title>Rapid development of cefiderocol resistance in carbapenem-resistant Enterobacter cloacae during therapy is associated with heterogeneous mutations in the catecholate siderophore receptor cira.</title>
        <authorList>
            <person name="Klein S."/>
            <person name="Boutin S."/>
            <person name="Kocer K."/>
            <person name="Fiedler M.O."/>
            <person name="Storzinger D."/>
            <person name="Weigand M.A."/>
            <person name="Tan B."/>
            <person name="Richter D."/>
            <person name="Rupp C."/>
            <person name="Mieth M."/>
            <person name="Mehrabi A."/>
            <person name="Hackert T."/>
            <person name="Zimmermann S."/>
            <person name="Heeg K."/>
            <person name="Nurjadi D."/>
        </authorList>
    </citation>
    <scope>NUCLEOTIDE SEQUENCE [LARGE SCALE GENOMIC DNA]</scope>
    <source>
        <strain evidence="2 3">BK34275</strain>
    </source>
</reference>
<keyword evidence="1" id="KW-1133">Transmembrane helix</keyword>
<dbReference type="EMBL" id="JAFKCP010000004">
    <property type="protein sequence ID" value="MBU3766809.1"/>
    <property type="molecule type" value="Genomic_DNA"/>
</dbReference>
<evidence type="ECO:0000256" key="1">
    <source>
        <dbReference type="SAM" id="Phobius"/>
    </source>
</evidence>
<dbReference type="AlphaFoldDB" id="A0ABD4R521"/>
<accession>A0ABD4R521</accession>
<feature type="transmembrane region" description="Helical" evidence="1">
    <location>
        <begin position="59"/>
        <end position="81"/>
    </location>
</feature>
<dbReference type="RefSeq" id="WP_021240321.1">
    <property type="nucleotide sequence ID" value="NZ_CP058637.1"/>
</dbReference>
<dbReference type="Proteomes" id="UP000813349">
    <property type="component" value="Unassembled WGS sequence"/>
</dbReference>